<dbReference type="Proteomes" id="UP000509418">
    <property type="component" value="Chromosome"/>
</dbReference>
<sequence>MPHTADALGHQFIGDICPSRTDPPTVPKQKATAMSSHPVRAQRGILVRSLLLNDLLLPPVPDLSEHVDLAPTTWQGWVRRV</sequence>
<dbReference type="AlphaFoldDB" id="A0A7H8TLJ4"/>
<dbReference type="EMBL" id="CP056041">
    <property type="protein sequence ID" value="QKZ23892.1"/>
    <property type="molecule type" value="Genomic_DNA"/>
</dbReference>
<evidence type="ECO:0000313" key="2">
    <source>
        <dbReference type="EMBL" id="QKZ23892.1"/>
    </source>
</evidence>
<feature type="region of interest" description="Disordered" evidence="1">
    <location>
        <begin position="1"/>
        <end position="38"/>
    </location>
</feature>
<gene>
    <name evidence="2" type="ORF">HUT05_44990</name>
</gene>
<reference evidence="2 3" key="1">
    <citation type="submission" date="2020-06" db="EMBL/GenBank/DDBJ databases">
        <title>Genome mining for natural products.</title>
        <authorList>
            <person name="Zhang B."/>
            <person name="Shi J."/>
            <person name="Ge H."/>
        </authorList>
    </citation>
    <scope>NUCLEOTIDE SEQUENCE [LARGE SCALE GENOMIC DNA]</scope>
    <source>
        <strain evidence="2 3">NA02069</strain>
    </source>
</reference>
<keyword evidence="3" id="KW-1185">Reference proteome</keyword>
<evidence type="ECO:0000256" key="1">
    <source>
        <dbReference type="SAM" id="MobiDB-lite"/>
    </source>
</evidence>
<proteinExistence type="predicted"/>
<protein>
    <submittedName>
        <fullName evidence="2">Uncharacterized protein</fullName>
    </submittedName>
</protein>
<evidence type="ECO:0000313" key="3">
    <source>
        <dbReference type="Proteomes" id="UP000509418"/>
    </source>
</evidence>
<organism evidence="2 3">
    <name type="scientific">Streptomyces chartreusis</name>
    <dbReference type="NCBI Taxonomy" id="1969"/>
    <lineage>
        <taxon>Bacteria</taxon>
        <taxon>Bacillati</taxon>
        <taxon>Actinomycetota</taxon>
        <taxon>Actinomycetes</taxon>
        <taxon>Kitasatosporales</taxon>
        <taxon>Streptomycetaceae</taxon>
        <taxon>Streptomyces</taxon>
    </lineage>
</organism>
<accession>A0A7H8TLJ4</accession>
<name>A0A7H8TLJ4_STRCX</name>
<dbReference type="RefSeq" id="WP_176578506.1">
    <property type="nucleotide sequence ID" value="NZ_CBDRGH010000022.1"/>
</dbReference>